<feature type="transmembrane region" description="Helical" evidence="1">
    <location>
        <begin position="40"/>
        <end position="62"/>
    </location>
</feature>
<dbReference type="Proteomes" id="UP000001292">
    <property type="component" value="Unassembled WGS sequence"/>
</dbReference>
<proteinExistence type="predicted"/>
<sequence length="83" mass="9330">MGWETIYLGQKGRRRISDDDKDAEDNVSPSAISYVFLPNYLPLFLAISSLLSGCGFFLLGVLEAASFWTTSRLLSRVSWQHLT</sequence>
<keyword evidence="1" id="KW-0812">Transmembrane</keyword>
<dbReference type="AlphaFoldDB" id="B4I6B8"/>
<evidence type="ECO:0000313" key="2">
    <source>
        <dbReference type="EMBL" id="EDW56324.1"/>
    </source>
</evidence>
<gene>
    <name evidence="2" type="primary">Dsec\GM19518</name>
    <name evidence="2" type="ORF">Dsec_GM19518</name>
</gene>
<evidence type="ECO:0000313" key="3">
    <source>
        <dbReference type="Proteomes" id="UP000001292"/>
    </source>
</evidence>
<dbReference type="EMBL" id="CH480823">
    <property type="protein sequence ID" value="EDW56324.1"/>
    <property type="molecule type" value="Genomic_DNA"/>
</dbReference>
<keyword evidence="1" id="KW-1133">Transmembrane helix</keyword>
<keyword evidence="1" id="KW-0472">Membrane</keyword>
<reference evidence="2 3" key="1">
    <citation type="journal article" date="2007" name="Nature">
        <title>Evolution of genes and genomes on the Drosophila phylogeny.</title>
        <authorList>
            <consortium name="Drosophila 12 Genomes Consortium"/>
            <person name="Clark A.G."/>
            <person name="Eisen M.B."/>
            <person name="Smith D.R."/>
            <person name="Bergman C.M."/>
            <person name="Oliver B."/>
            <person name="Markow T.A."/>
            <person name="Kaufman T.C."/>
            <person name="Kellis M."/>
            <person name="Gelbart W."/>
            <person name="Iyer V.N."/>
            <person name="Pollard D.A."/>
            <person name="Sackton T.B."/>
            <person name="Larracuente A.M."/>
            <person name="Singh N.D."/>
            <person name="Abad J.P."/>
            <person name="Abt D.N."/>
            <person name="Adryan B."/>
            <person name="Aguade M."/>
            <person name="Akashi H."/>
            <person name="Anderson W.W."/>
            <person name="Aquadro C.F."/>
            <person name="Ardell D.H."/>
            <person name="Arguello R."/>
            <person name="Artieri C.G."/>
            <person name="Barbash D.A."/>
            <person name="Barker D."/>
            <person name="Barsanti P."/>
            <person name="Batterham P."/>
            <person name="Batzoglou S."/>
            <person name="Begun D."/>
            <person name="Bhutkar A."/>
            <person name="Blanco E."/>
            <person name="Bosak S.A."/>
            <person name="Bradley R.K."/>
            <person name="Brand A.D."/>
            <person name="Brent M.R."/>
            <person name="Brooks A.N."/>
            <person name="Brown R.H."/>
            <person name="Butlin R.K."/>
            <person name="Caggese C."/>
            <person name="Calvi B.R."/>
            <person name="Bernardo de Carvalho A."/>
            <person name="Caspi A."/>
            <person name="Castrezana S."/>
            <person name="Celniker S.E."/>
            <person name="Chang J.L."/>
            <person name="Chapple C."/>
            <person name="Chatterji S."/>
            <person name="Chinwalla A."/>
            <person name="Civetta A."/>
            <person name="Clifton S.W."/>
            <person name="Comeron J.M."/>
            <person name="Costello J.C."/>
            <person name="Coyne J.A."/>
            <person name="Daub J."/>
            <person name="David R.G."/>
            <person name="Delcher A.L."/>
            <person name="Delehaunty K."/>
            <person name="Do C.B."/>
            <person name="Ebling H."/>
            <person name="Edwards K."/>
            <person name="Eickbush T."/>
            <person name="Evans J.D."/>
            <person name="Filipski A."/>
            <person name="Findeiss S."/>
            <person name="Freyhult E."/>
            <person name="Fulton L."/>
            <person name="Fulton R."/>
            <person name="Garcia A.C."/>
            <person name="Gardiner A."/>
            <person name="Garfield D.A."/>
            <person name="Garvin B.E."/>
            <person name="Gibson G."/>
            <person name="Gilbert D."/>
            <person name="Gnerre S."/>
            <person name="Godfrey J."/>
            <person name="Good R."/>
            <person name="Gotea V."/>
            <person name="Gravely B."/>
            <person name="Greenberg A.J."/>
            <person name="Griffiths-Jones S."/>
            <person name="Gross S."/>
            <person name="Guigo R."/>
            <person name="Gustafson E.A."/>
            <person name="Haerty W."/>
            <person name="Hahn M.W."/>
            <person name="Halligan D.L."/>
            <person name="Halpern A.L."/>
            <person name="Halter G.M."/>
            <person name="Han M.V."/>
            <person name="Heger A."/>
            <person name="Hillier L."/>
            <person name="Hinrichs A.S."/>
            <person name="Holmes I."/>
            <person name="Hoskins R.A."/>
            <person name="Hubisz M.J."/>
            <person name="Hultmark D."/>
            <person name="Huntley M.A."/>
            <person name="Jaffe D.B."/>
            <person name="Jagadeeshan S."/>
            <person name="Jeck W.R."/>
            <person name="Johnson J."/>
            <person name="Jones C.D."/>
            <person name="Jordan W.C."/>
            <person name="Karpen G.H."/>
            <person name="Kataoka E."/>
            <person name="Keightley P.D."/>
            <person name="Kheradpour P."/>
            <person name="Kirkness E.F."/>
            <person name="Koerich L.B."/>
            <person name="Kristiansen K."/>
            <person name="Kudrna D."/>
            <person name="Kulathinal R.J."/>
            <person name="Kumar S."/>
            <person name="Kwok R."/>
            <person name="Lander E."/>
            <person name="Langley C.H."/>
            <person name="Lapoint R."/>
            <person name="Lazzaro B.P."/>
            <person name="Lee S.J."/>
            <person name="Levesque L."/>
            <person name="Li R."/>
            <person name="Lin C.F."/>
            <person name="Lin M.F."/>
            <person name="Lindblad-Toh K."/>
            <person name="Llopart A."/>
            <person name="Long M."/>
            <person name="Low L."/>
            <person name="Lozovsky E."/>
            <person name="Lu J."/>
            <person name="Luo M."/>
            <person name="Machado C.A."/>
            <person name="Makalowski W."/>
            <person name="Marzo M."/>
            <person name="Matsuda M."/>
            <person name="Matzkin L."/>
            <person name="McAllister B."/>
            <person name="McBride C.S."/>
            <person name="McKernan B."/>
            <person name="McKernan K."/>
            <person name="Mendez-Lago M."/>
            <person name="Minx P."/>
            <person name="Mollenhauer M.U."/>
            <person name="Montooth K."/>
            <person name="Mount S.M."/>
            <person name="Mu X."/>
            <person name="Myers E."/>
            <person name="Negre B."/>
            <person name="Newfeld S."/>
            <person name="Nielsen R."/>
            <person name="Noor M.A."/>
            <person name="O'Grady P."/>
            <person name="Pachter L."/>
            <person name="Papaceit M."/>
            <person name="Parisi M.J."/>
            <person name="Parisi M."/>
            <person name="Parts L."/>
            <person name="Pedersen J.S."/>
            <person name="Pesole G."/>
            <person name="Phillippy A.M."/>
            <person name="Ponting C.P."/>
            <person name="Pop M."/>
            <person name="Porcelli D."/>
            <person name="Powell J.R."/>
            <person name="Prohaska S."/>
            <person name="Pruitt K."/>
            <person name="Puig M."/>
            <person name="Quesneville H."/>
            <person name="Ram K.R."/>
            <person name="Rand D."/>
            <person name="Rasmussen M.D."/>
            <person name="Reed L.K."/>
            <person name="Reenan R."/>
            <person name="Reily A."/>
            <person name="Remington K.A."/>
            <person name="Rieger T.T."/>
            <person name="Ritchie M.G."/>
            <person name="Robin C."/>
            <person name="Rogers Y.H."/>
            <person name="Rohde C."/>
            <person name="Rozas J."/>
            <person name="Rubenfield M.J."/>
            <person name="Ruiz A."/>
            <person name="Russo S."/>
            <person name="Salzberg S.L."/>
            <person name="Sanchez-Gracia A."/>
            <person name="Saranga D.J."/>
            <person name="Sato H."/>
            <person name="Schaeffer S.W."/>
            <person name="Schatz M.C."/>
            <person name="Schlenke T."/>
            <person name="Schwartz R."/>
            <person name="Segarra C."/>
            <person name="Singh R.S."/>
            <person name="Sirot L."/>
            <person name="Sirota M."/>
            <person name="Sisneros N.B."/>
            <person name="Smith C.D."/>
            <person name="Smith T.F."/>
            <person name="Spieth J."/>
            <person name="Stage D.E."/>
            <person name="Stark A."/>
            <person name="Stephan W."/>
            <person name="Strausberg R.L."/>
            <person name="Strempel S."/>
            <person name="Sturgill D."/>
            <person name="Sutton G."/>
            <person name="Sutton G.G."/>
            <person name="Tao W."/>
            <person name="Teichmann S."/>
            <person name="Tobari Y.N."/>
            <person name="Tomimura Y."/>
            <person name="Tsolas J.M."/>
            <person name="Valente V.L."/>
            <person name="Venter E."/>
            <person name="Venter J.C."/>
            <person name="Vicario S."/>
            <person name="Vieira F.G."/>
            <person name="Vilella A.J."/>
            <person name="Villasante A."/>
            <person name="Walenz B."/>
            <person name="Wang J."/>
            <person name="Wasserman M."/>
            <person name="Watts T."/>
            <person name="Wilson D."/>
            <person name="Wilson R.K."/>
            <person name="Wing R.A."/>
            <person name="Wolfner M.F."/>
            <person name="Wong A."/>
            <person name="Wong G.K."/>
            <person name="Wu C.I."/>
            <person name="Wu G."/>
            <person name="Yamamoto D."/>
            <person name="Yang H.P."/>
            <person name="Yang S.P."/>
            <person name="Yorke J.A."/>
            <person name="Yoshida K."/>
            <person name="Zdobnov E."/>
            <person name="Zhang P."/>
            <person name="Zhang Y."/>
            <person name="Zimin A.V."/>
            <person name="Baldwin J."/>
            <person name="Abdouelleil A."/>
            <person name="Abdulkadir J."/>
            <person name="Abebe A."/>
            <person name="Abera B."/>
            <person name="Abreu J."/>
            <person name="Acer S.C."/>
            <person name="Aftuck L."/>
            <person name="Alexander A."/>
            <person name="An P."/>
            <person name="Anderson E."/>
            <person name="Anderson S."/>
            <person name="Arachi H."/>
            <person name="Azer M."/>
            <person name="Bachantsang P."/>
            <person name="Barry A."/>
            <person name="Bayul T."/>
            <person name="Berlin A."/>
            <person name="Bessette D."/>
            <person name="Bloom T."/>
            <person name="Blye J."/>
            <person name="Boguslavskiy L."/>
            <person name="Bonnet C."/>
            <person name="Boukhgalter B."/>
            <person name="Bourzgui I."/>
            <person name="Brown A."/>
            <person name="Cahill P."/>
            <person name="Channer S."/>
            <person name="Cheshatsang Y."/>
            <person name="Chuda L."/>
            <person name="Citroen M."/>
            <person name="Collymore A."/>
            <person name="Cooke P."/>
            <person name="Costello M."/>
            <person name="D'Aco K."/>
            <person name="Daza R."/>
            <person name="De Haan G."/>
            <person name="DeGray S."/>
            <person name="DeMaso C."/>
            <person name="Dhargay N."/>
            <person name="Dooley K."/>
            <person name="Dooley E."/>
            <person name="Doricent M."/>
            <person name="Dorje P."/>
            <person name="Dorjee K."/>
            <person name="Dupes A."/>
            <person name="Elong R."/>
            <person name="Falk J."/>
            <person name="Farina A."/>
            <person name="Faro S."/>
            <person name="Ferguson D."/>
            <person name="Fisher S."/>
            <person name="Foley C.D."/>
            <person name="Franke A."/>
            <person name="Friedrich D."/>
            <person name="Gadbois L."/>
            <person name="Gearin G."/>
            <person name="Gearin C.R."/>
            <person name="Giannoukos G."/>
            <person name="Goode T."/>
            <person name="Graham J."/>
            <person name="Grandbois E."/>
            <person name="Grewal S."/>
            <person name="Gyaltsen K."/>
            <person name="Hafez N."/>
            <person name="Hagos B."/>
            <person name="Hall J."/>
            <person name="Henson C."/>
            <person name="Hollinger A."/>
            <person name="Honan T."/>
            <person name="Huard M.D."/>
            <person name="Hughes L."/>
            <person name="Hurhula B."/>
            <person name="Husby M.E."/>
            <person name="Kamat A."/>
            <person name="Kanga B."/>
            <person name="Kashin S."/>
            <person name="Khazanovich D."/>
            <person name="Kisner P."/>
            <person name="Lance K."/>
            <person name="Lara M."/>
            <person name="Lee W."/>
            <person name="Lennon N."/>
            <person name="Letendre F."/>
            <person name="LeVine R."/>
            <person name="Lipovsky A."/>
            <person name="Liu X."/>
            <person name="Liu J."/>
            <person name="Liu S."/>
            <person name="Lokyitsang T."/>
            <person name="Lokyitsang Y."/>
            <person name="Lubonja R."/>
            <person name="Lui A."/>
            <person name="MacDonald P."/>
            <person name="Magnisalis V."/>
            <person name="Maru K."/>
            <person name="Matthews C."/>
            <person name="McCusker W."/>
            <person name="McDonough S."/>
            <person name="Mehta T."/>
            <person name="Meldrim J."/>
            <person name="Meneus L."/>
            <person name="Mihai O."/>
            <person name="Mihalev A."/>
            <person name="Mihova T."/>
            <person name="Mittelman R."/>
            <person name="Mlenga V."/>
            <person name="Montmayeur A."/>
            <person name="Mulrain L."/>
            <person name="Navidi A."/>
            <person name="Naylor J."/>
            <person name="Negash T."/>
            <person name="Nguyen T."/>
            <person name="Nguyen N."/>
            <person name="Nicol R."/>
            <person name="Norbu C."/>
            <person name="Norbu N."/>
            <person name="Novod N."/>
            <person name="O'Neill B."/>
            <person name="Osman S."/>
            <person name="Markiewicz E."/>
            <person name="Oyono O.L."/>
            <person name="Patti C."/>
            <person name="Phunkhang P."/>
            <person name="Pierre F."/>
            <person name="Priest M."/>
            <person name="Raghuraman S."/>
            <person name="Rege F."/>
            <person name="Reyes R."/>
            <person name="Rise C."/>
            <person name="Rogov P."/>
            <person name="Ross K."/>
            <person name="Ryan E."/>
            <person name="Settipalli S."/>
            <person name="Shea T."/>
            <person name="Sherpa N."/>
            <person name="Shi L."/>
            <person name="Shih D."/>
            <person name="Sparrow T."/>
            <person name="Spaulding J."/>
            <person name="Stalker J."/>
            <person name="Stange-Thomann N."/>
            <person name="Stavropoulos S."/>
            <person name="Stone C."/>
            <person name="Strader C."/>
            <person name="Tesfaye S."/>
            <person name="Thomson T."/>
            <person name="Thoulutsang Y."/>
            <person name="Thoulutsang D."/>
            <person name="Topham K."/>
            <person name="Topping I."/>
            <person name="Tsamla T."/>
            <person name="Vassiliev H."/>
            <person name="Vo A."/>
            <person name="Wangchuk T."/>
            <person name="Wangdi T."/>
            <person name="Weiand M."/>
            <person name="Wilkinson J."/>
            <person name="Wilson A."/>
            <person name="Yadav S."/>
            <person name="Young G."/>
            <person name="Yu Q."/>
            <person name="Zembek L."/>
            <person name="Zhong D."/>
            <person name="Zimmer A."/>
            <person name="Zwirko Z."/>
            <person name="Jaffe D.B."/>
            <person name="Alvarez P."/>
            <person name="Brockman W."/>
            <person name="Butler J."/>
            <person name="Chin C."/>
            <person name="Gnerre S."/>
            <person name="Grabherr M."/>
            <person name="Kleber M."/>
            <person name="Mauceli E."/>
            <person name="MacCallum I."/>
        </authorList>
    </citation>
    <scope>NUCLEOTIDE SEQUENCE [LARGE SCALE GENOMIC DNA]</scope>
    <source>
        <strain evidence="3">Rob3c / Tucson 14021-0248.25</strain>
    </source>
</reference>
<keyword evidence="3" id="KW-1185">Reference proteome</keyword>
<organism evidence="3">
    <name type="scientific">Drosophila sechellia</name>
    <name type="common">Fruit fly</name>
    <dbReference type="NCBI Taxonomy" id="7238"/>
    <lineage>
        <taxon>Eukaryota</taxon>
        <taxon>Metazoa</taxon>
        <taxon>Ecdysozoa</taxon>
        <taxon>Arthropoda</taxon>
        <taxon>Hexapoda</taxon>
        <taxon>Insecta</taxon>
        <taxon>Pterygota</taxon>
        <taxon>Neoptera</taxon>
        <taxon>Endopterygota</taxon>
        <taxon>Diptera</taxon>
        <taxon>Brachycera</taxon>
        <taxon>Muscomorpha</taxon>
        <taxon>Ephydroidea</taxon>
        <taxon>Drosophilidae</taxon>
        <taxon>Drosophila</taxon>
        <taxon>Sophophora</taxon>
    </lineage>
</organism>
<accession>B4I6B8</accession>
<protein>
    <submittedName>
        <fullName evidence="2">GM19518</fullName>
    </submittedName>
</protein>
<evidence type="ECO:0000256" key="1">
    <source>
        <dbReference type="SAM" id="Phobius"/>
    </source>
</evidence>
<dbReference type="HOGENOM" id="CLU_2545033_0_0_1"/>
<name>B4I6B8_DROSE</name>